<dbReference type="GO" id="GO:0005886">
    <property type="term" value="C:plasma membrane"/>
    <property type="evidence" value="ECO:0007669"/>
    <property type="project" value="TreeGrafter"/>
</dbReference>
<feature type="transmembrane region" description="Helical" evidence="2">
    <location>
        <begin position="7"/>
        <end position="27"/>
    </location>
</feature>
<keyword evidence="2" id="KW-0812">Transmembrane</keyword>
<evidence type="ECO:0000256" key="1">
    <source>
        <dbReference type="SAM" id="MobiDB-lite"/>
    </source>
</evidence>
<dbReference type="GO" id="GO:0090313">
    <property type="term" value="P:regulation of protein targeting to membrane"/>
    <property type="evidence" value="ECO:0007669"/>
    <property type="project" value="TreeGrafter"/>
</dbReference>
<name>A0A6C2UPX3_9BACT</name>
<keyword evidence="2" id="KW-0472">Membrane</keyword>
<keyword evidence="4" id="KW-1185">Reference proteome</keyword>
<dbReference type="RefSeq" id="WP_168433347.1">
    <property type="nucleotide sequence ID" value="NZ_CAAHFH010000002.1"/>
</dbReference>
<evidence type="ECO:0000313" key="4">
    <source>
        <dbReference type="Proteomes" id="UP000346198"/>
    </source>
</evidence>
<feature type="compositionally biased region" description="Basic and acidic residues" evidence="1">
    <location>
        <begin position="144"/>
        <end position="155"/>
    </location>
</feature>
<dbReference type="AlphaFoldDB" id="A0A6C2UPX3"/>
<dbReference type="InterPro" id="IPR008023">
    <property type="entry name" value="DUF748"/>
</dbReference>
<dbReference type="PANTHER" id="PTHR30441">
    <property type="entry name" value="DUF748 DOMAIN-CONTAINING PROTEIN"/>
    <property type="match status" value="1"/>
</dbReference>
<dbReference type="PANTHER" id="PTHR30441:SF8">
    <property type="entry name" value="DUF748 DOMAIN-CONTAINING PROTEIN"/>
    <property type="match status" value="1"/>
</dbReference>
<sequence length="242" mass="25499">MIKLLKFIVGLATILIVVVVCLVLFWLGPAVKKTVETVGPKAIGAPLTIEKLTINPLGGIVVLEGLFVGNPEGFTAKSAVELKKFKVAVSLLSLRTDTIVIKEIVIDGPEFTYERKKKTDNISAIQKNIEAFAGKEGSGGGEKPSSEKKPTEKKPAKKVVIEKLVLRNGIVKAKIAGIPTPPLALPDIEKTDIGKDSGTTWTGVAAEVSATIYEAITSAVANIGVDGGAVSETINTIKGIFK</sequence>
<reference evidence="3 4" key="1">
    <citation type="submission" date="2019-04" db="EMBL/GenBank/DDBJ databases">
        <authorList>
            <person name="Van Vliet M D."/>
        </authorList>
    </citation>
    <scope>NUCLEOTIDE SEQUENCE [LARGE SCALE GENOMIC DNA]</scope>
    <source>
        <strain evidence="3 4">F21</strain>
    </source>
</reference>
<keyword evidence="2" id="KW-1133">Transmembrane helix</keyword>
<dbReference type="EMBL" id="CAAHFH010000002">
    <property type="protein sequence ID" value="VGO21056.1"/>
    <property type="molecule type" value="Genomic_DNA"/>
</dbReference>
<protein>
    <submittedName>
        <fullName evidence="3">Uncharacterized protein</fullName>
    </submittedName>
</protein>
<dbReference type="Proteomes" id="UP000346198">
    <property type="component" value="Unassembled WGS sequence"/>
</dbReference>
<dbReference type="InterPro" id="IPR052894">
    <property type="entry name" value="AsmA-related"/>
</dbReference>
<feature type="region of interest" description="Disordered" evidence="1">
    <location>
        <begin position="134"/>
        <end position="155"/>
    </location>
</feature>
<accession>A0A6C2UPX3</accession>
<proteinExistence type="predicted"/>
<evidence type="ECO:0000313" key="3">
    <source>
        <dbReference type="EMBL" id="VGO21056.1"/>
    </source>
</evidence>
<dbReference type="Pfam" id="PF05359">
    <property type="entry name" value="DUF748"/>
    <property type="match status" value="1"/>
</dbReference>
<evidence type="ECO:0000256" key="2">
    <source>
        <dbReference type="SAM" id="Phobius"/>
    </source>
</evidence>
<organism evidence="3 4">
    <name type="scientific">Pontiella sulfatireligans</name>
    <dbReference type="NCBI Taxonomy" id="2750658"/>
    <lineage>
        <taxon>Bacteria</taxon>
        <taxon>Pseudomonadati</taxon>
        <taxon>Kiritimatiellota</taxon>
        <taxon>Kiritimatiellia</taxon>
        <taxon>Kiritimatiellales</taxon>
        <taxon>Pontiellaceae</taxon>
        <taxon>Pontiella</taxon>
    </lineage>
</organism>
<gene>
    <name evidence="3" type="ORF">SCARR_03125</name>
</gene>